<comment type="caution">
    <text evidence="3">The sequence shown here is derived from an EMBL/GenBank/DDBJ whole genome shotgun (WGS) entry which is preliminary data.</text>
</comment>
<dbReference type="VEuPathDB" id="PiroplasmaDB:BOVATA_031640"/>
<dbReference type="GO" id="GO:0016853">
    <property type="term" value="F:isomerase activity"/>
    <property type="evidence" value="ECO:0007669"/>
    <property type="project" value="UniProtKB-KW"/>
</dbReference>
<dbReference type="GeneID" id="39875441"/>
<dbReference type="RefSeq" id="XP_028867914.1">
    <property type="nucleotide sequence ID" value="XM_029012081.1"/>
</dbReference>
<feature type="signal peptide" evidence="2">
    <location>
        <begin position="1"/>
        <end position="16"/>
    </location>
</feature>
<sequence>MGIALYQVILVQLVRSLLHGVGYAKTGHRLKRHDKGHDETVQTEGFGENEREDHSDEQAGLLGVGPDTGVTNDTDGISGGLRTDRS</sequence>
<name>A0A2H6KF99_9APIC</name>
<feature type="region of interest" description="Disordered" evidence="1">
    <location>
        <begin position="32"/>
        <end position="86"/>
    </location>
</feature>
<feature type="chain" id="PRO_5014192965" evidence="2">
    <location>
        <begin position="17"/>
        <end position="86"/>
    </location>
</feature>
<evidence type="ECO:0000256" key="1">
    <source>
        <dbReference type="SAM" id="MobiDB-lite"/>
    </source>
</evidence>
<organism evidence="3 4">
    <name type="scientific">Babesia ovata</name>
    <dbReference type="NCBI Taxonomy" id="189622"/>
    <lineage>
        <taxon>Eukaryota</taxon>
        <taxon>Sar</taxon>
        <taxon>Alveolata</taxon>
        <taxon>Apicomplexa</taxon>
        <taxon>Aconoidasida</taxon>
        <taxon>Piroplasmida</taxon>
        <taxon>Babesiidae</taxon>
        <taxon>Babesia</taxon>
    </lineage>
</organism>
<evidence type="ECO:0000313" key="3">
    <source>
        <dbReference type="EMBL" id="GBE61671.1"/>
    </source>
</evidence>
<keyword evidence="3" id="KW-0413">Isomerase</keyword>
<evidence type="ECO:0000256" key="2">
    <source>
        <dbReference type="SAM" id="SignalP"/>
    </source>
</evidence>
<gene>
    <name evidence="3" type="ORF">BOVATA_031640</name>
</gene>
<reference evidence="3 4" key="1">
    <citation type="journal article" date="2017" name="BMC Genomics">
        <title>Whole-genome assembly of Babesia ovata and comparative genomics between closely related pathogens.</title>
        <authorList>
            <person name="Yamagishi J."/>
            <person name="Asada M."/>
            <person name="Hakimi H."/>
            <person name="Tanaka T.Q."/>
            <person name="Sugimoto C."/>
            <person name="Kawazu S."/>
        </authorList>
    </citation>
    <scope>NUCLEOTIDE SEQUENCE [LARGE SCALE GENOMIC DNA]</scope>
    <source>
        <strain evidence="3 4">Miyake</strain>
    </source>
</reference>
<proteinExistence type="predicted"/>
<dbReference type="AlphaFoldDB" id="A0A2H6KF99"/>
<dbReference type="Proteomes" id="UP000236319">
    <property type="component" value="Unassembled WGS sequence"/>
</dbReference>
<feature type="compositionally biased region" description="Basic and acidic residues" evidence="1">
    <location>
        <begin position="48"/>
        <end position="57"/>
    </location>
</feature>
<accession>A0A2H6KF99</accession>
<dbReference type="EMBL" id="BDSA01000003">
    <property type="protein sequence ID" value="GBE61671.1"/>
    <property type="molecule type" value="Genomic_DNA"/>
</dbReference>
<keyword evidence="4" id="KW-1185">Reference proteome</keyword>
<keyword evidence="2" id="KW-0732">Signal</keyword>
<protein>
    <submittedName>
        <fullName evidence="3">Ribose-5-phosphate isomerase, putative</fullName>
    </submittedName>
</protein>
<evidence type="ECO:0000313" key="4">
    <source>
        <dbReference type="Proteomes" id="UP000236319"/>
    </source>
</evidence>